<evidence type="ECO:0000256" key="1">
    <source>
        <dbReference type="SAM" id="Phobius"/>
    </source>
</evidence>
<dbReference type="EMBL" id="DQVR01000041">
    <property type="protein sequence ID" value="HIQ23795.1"/>
    <property type="molecule type" value="Genomic_DNA"/>
</dbReference>
<dbReference type="AlphaFoldDB" id="A0A832ZU93"/>
<protein>
    <submittedName>
        <fullName evidence="2">Uncharacterized protein</fullName>
    </submittedName>
</protein>
<sequence>MLRQKKVSRVLALLAIGIVALGYLLYLSKEPGPGIVINLGFYEQRNGKLAEVSKNIIAKQSFITIAMVKAIAPPSCPNKTMVLYNGPTIDGRIYIPYQRIKPIAEEWVREYRQRGTDPKGLETGFFIYIAVLDKKTMKPVYLVIDSLSYKPSEVRRDTRITYQLQLIKSVSRIAKVDTHTEKVSLIKLLLTESQSQRSSGDYITGTQPNFSPSPVPPYYFKTELVAIVTPENLTQKLPPSYFIWASGKLYMKTPIMIARNVEKYSGTVGVAVDITRTNAKISIYPTIAIDKNIVSRIKNNILPIITPWKGSSKSWGGRGYSFCDQLFLGPERSGWIWIWAYPVYEVEKVYICTFGDGCSYTGDSVKAYIADVVTKGKEIEGGASKEDFPTEIVNLMFKGAKLQRLRIDETGLADGDLDPEESVSHRLIFKYFDKCSSDFEIGVPIGSIAAAAACTVFDVPPPACTTATVFMSAFQITLSAESQNIMIVGGIKNYGDDPEIPNDYNKAEEVYIAKSIFRYKEDPPWWQFWRSTCYYDVPAGVYFEFK</sequence>
<name>A0A832ZU93_9CREN</name>
<keyword evidence="1" id="KW-1133">Transmembrane helix</keyword>
<keyword evidence="1" id="KW-0812">Transmembrane</keyword>
<gene>
    <name evidence="2" type="ORF">EYH50_01950</name>
</gene>
<organism evidence="2 3">
    <name type="scientific">Pyrodictium delaneyi</name>
    <dbReference type="NCBI Taxonomy" id="1273541"/>
    <lineage>
        <taxon>Archaea</taxon>
        <taxon>Thermoproteota</taxon>
        <taxon>Thermoprotei</taxon>
        <taxon>Desulfurococcales</taxon>
        <taxon>Pyrodictiaceae</taxon>
        <taxon>Pyrodictium</taxon>
    </lineage>
</organism>
<dbReference type="Proteomes" id="UP000600071">
    <property type="component" value="Unassembled WGS sequence"/>
</dbReference>
<reference evidence="2" key="1">
    <citation type="journal article" date="2020" name="ISME J.">
        <title>Gammaproteobacteria mediating utilization of methyl-, sulfur- and petroleum organic compounds in deep ocean hydrothermal plumes.</title>
        <authorList>
            <person name="Zhou Z."/>
            <person name="Liu Y."/>
            <person name="Pan J."/>
            <person name="Cron B.R."/>
            <person name="Toner B.M."/>
            <person name="Anantharaman K."/>
            <person name="Breier J.A."/>
            <person name="Dick G.J."/>
            <person name="Li M."/>
        </authorList>
    </citation>
    <scope>NUCLEOTIDE SEQUENCE</scope>
    <source>
        <strain evidence="2">SZUA-1523</strain>
    </source>
</reference>
<proteinExistence type="predicted"/>
<evidence type="ECO:0000313" key="3">
    <source>
        <dbReference type="Proteomes" id="UP000600071"/>
    </source>
</evidence>
<feature type="transmembrane region" description="Helical" evidence="1">
    <location>
        <begin position="7"/>
        <end position="26"/>
    </location>
</feature>
<keyword evidence="1" id="KW-0472">Membrane</keyword>
<comment type="caution">
    <text evidence="2">The sequence shown here is derived from an EMBL/GenBank/DDBJ whole genome shotgun (WGS) entry which is preliminary data.</text>
</comment>
<accession>A0A832ZU93</accession>
<evidence type="ECO:0000313" key="2">
    <source>
        <dbReference type="EMBL" id="HIQ23795.1"/>
    </source>
</evidence>